<reference evidence="3 4" key="1">
    <citation type="journal article" date="2019" name="Environ. Microbiol.">
        <title>At the nexus of three kingdoms: the genome of the mycorrhizal fungus Gigaspora margarita provides insights into plant, endobacterial and fungal interactions.</title>
        <authorList>
            <person name="Venice F."/>
            <person name="Ghignone S."/>
            <person name="Salvioli di Fossalunga A."/>
            <person name="Amselem J."/>
            <person name="Novero M."/>
            <person name="Xianan X."/>
            <person name="Sedzielewska Toro K."/>
            <person name="Morin E."/>
            <person name="Lipzen A."/>
            <person name="Grigoriev I.V."/>
            <person name="Henrissat B."/>
            <person name="Martin F.M."/>
            <person name="Bonfante P."/>
        </authorList>
    </citation>
    <scope>NUCLEOTIDE SEQUENCE [LARGE SCALE GENOMIC DNA]</scope>
    <source>
        <strain evidence="3 4">BEG34</strain>
    </source>
</reference>
<accession>A0A8H4EPM4</accession>
<proteinExistence type="predicted"/>
<dbReference type="AlphaFoldDB" id="A0A8H4EPM4"/>
<dbReference type="Proteomes" id="UP000439903">
    <property type="component" value="Unassembled WGS sequence"/>
</dbReference>
<feature type="transmembrane region" description="Helical" evidence="2">
    <location>
        <begin position="102"/>
        <end position="126"/>
    </location>
</feature>
<evidence type="ECO:0000313" key="4">
    <source>
        <dbReference type="Proteomes" id="UP000439903"/>
    </source>
</evidence>
<comment type="caution">
    <text evidence="3">The sequence shown here is derived from an EMBL/GenBank/DDBJ whole genome shotgun (WGS) entry which is preliminary data.</text>
</comment>
<name>A0A8H4EPM4_GIGMA</name>
<evidence type="ECO:0000313" key="3">
    <source>
        <dbReference type="EMBL" id="KAF0530316.1"/>
    </source>
</evidence>
<gene>
    <name evidence="3" type="ORF">F8M41_012295</name>
</gene>
<keyword evidence="2" id="KW-0812">Transmembrane</keyword>
<evidence type="ECO:0000256" key="2">
    <source>
        <dbReference type="SAM" id="Phobius"/>
    </source>
</evidence>
<organism evidence="3 4">
    <name type="scientific">Gigaspora margarita</name>
    <dbReference type="NCBI Taxonomy" id="4874"/>
    <lineage>
        <taxon>Eukaryota</taxon>
        <taxon>Fungi</taxon>
        <taxon>Fungi incertae sedis</taxon>
        <taxon>Mucoromycota</taxon>
        <taxon>Glomeromycotina</taxon>
        <taxon>Glomeromycetes</taxon>
        <taxon>Diversisporales</taxon>
        <taxon>Gigasporaceae</taxon>
        <taxon>Gigaspora</taxon>
    </lineage>
</organism>
<evidence type="ECO:0000256" key="1">
    <source>
        <dbReference type="SAM" id="MobiDB-lite"/>
    </source>
</evidence>
<feature type="region of interest" description="Disordered" evidence="1">
    <location>
        <begin position="45"/>
        <end position="96"/>
    </location>
</feature>
<feature type="compositionally biased region" description="Low complexity" evidence="1">
    <location>
        <begin position="50"/>
        <end position="89"/>
    </location>
</feature>
<keyword evidence="2" id="KW-0472">Membrane</keyword>
<sequence length="179" mass="19054">MPSTESNYASSTLYNNKVVKDGIKGITSAFQINQDVINDVLLKRQTSPDMPNMPDTSNSMPSMSDTSSSTPSMPDTSSSTSDTSSSTPSMPTPAPALPGTQLVMTLVVGPTAASSLLAICAISIIGGGITRMFSRKESNVNIITDNNNNNNNNDNGYQELENVMVVDPNKTSTQQYTYI</sequence>
<keyword evidence="4" id="KW-1185">Reference proteome</keyword>
<keyword evidence="2" id="KW-1133">Transmembrane helix</keyword>
<dbReference type="EMBL" id="WTPW01000251">
    <property type="protein sequence ID" value="KAF0530316.1"/>
    <property type="molecule type" value="Genomic_DNA"/>
</dbReference>
<protein>
    <submittedName>
        <fullName evidence="3">Uncharacterized protein</fullName>
    </submittedName>
</protein>